<sequence>MAAGLLAATLTGVFCAVFAVVVNAVLPPVMGLEVPIIAAISGFCGSLFARFVLNRRG</sequence>
<accession>A0A238LCZ6</accession>
<evidence type="ECO:0000256" key="1">
    <source>
        <dbReference type="SAM" id="Phobius"/>
    </source>
</evidence>
<name>A0A238LCZ6_9RHOB</name>
<reference evidence="2 3" key="1">
    <citation type="submission" date="2017-05" db="EMBL/GenBank/DDBJ databases">
        <authorList>
            <person name="Song R."/>
            <person name="Chenine A.L."/>
            <person name="Ruprecht R.M."/>
        </authorList>
    </citation>
    <scope>NUCLEOTIDE SEQUENCE [LARGE SCALE GENOMIC DNA]</scope>
    <source>
        <strain evidence="2 3">CECT 8899</strain>
    </source>
</reference>
<dbReference type="AlphaFoldDB" id="A0A238LCZ6"/>
<keyword evidence="1" id="KW-0812">Transmembrane</keyword>
<dbReference type="EMBL" id="FXZK01000002">
    <property type="protein sequence ID" value="SMY07597.1"/>
    <property type="molecule type" value="Genomic_DNA"/>
</dbReference>
<evidence type="ECO:0000313" key="2">
    <source>
        <dbReference type="EMBL" id="SMY07597.1"/>
    </source>
</evidence>
<protein>
    <submittedName>
        <fullName evidence="2">Uncharacterized protein</fullName>
    </submittedName>
</protein>
<keyword evidence="3" id="KW-1185">Reference proteome</keyword>
<dbReference type="Proteomes" id="UP000201613">
    <property type="component" value="Unassembled WGS sequence"/>
</dbReference>
<gene>
    <name evidence="2" type="ORF">LOM8899_01734</name>
</gene>
<feature type="transmembrane region" description="Helical" evidence="1">
    <location>
        <begin position="34"/>
        <end position="53"/>
    </location>
</feature>
<keyword evidence="1" id="KW-0472">Membrane</keyword>
<proteinExistence type="predicted"/>
<evidence type="ECO:0000313" key="3">
    <source>
        <dbReference type="Proteomes" id="UP000201613"/>
    </source>
</evidence>
<keyword evidence="1" id="KW-1133">Transmembrane helix</keyword>
<organism evidence="2 3">
    <name type="scientific">Flavimaricola marinus</name>
    <dbReference type="NCBI Taxonomy" id="1819565"/>
    <lineage>
        <taxon>Bacteria</taxon>
        <taxon>Pseudomonadati</taxon>
        <taxon>Pseudomonadota</taxon>
        <taxon>Alphaproteobacteria</taxon>
        <taxon>Rhodobacterales</taxon>
        <taxon>Paracoccaceae</taxon>
        <taxon>Flavimaricola</taxon>
    </lineage>
</organism>